<dbReference type="Pfam" id="PF00654">
    <property type="entry name" value="Voltage_CLC"/>
    <property type="match status" value="1"/>
</dbReference>
<comment type="subcellular location">
    <subcellularLocation>
        <location evidence="1">Membrane</location>
        <topology evidence="1">Multi-pass membrane protein</topology>
    </subcellularLocation>
</comment>
<gene>
    <name evidence="6" type="ORF">TrST_g5582</name>
</gene>
<evidence type="ECO:0000256" key="1">
    <source>
        <dbReference type="ARBA" id="ARBA00004141"/>
    </source>
</evidence>
<dbReference type="PANTHER" id="PTHR43427">
    <property type="entry name" value="CHLORIDE CHANNEL PROTEIN CLC-E"/>
    <property type="match status" value="1"/>
</dbReference>
<feature type="transmembrane region" description="Helical" evidence="5">
    <location>
        <begin position="203"/>
        <end position="228"/>
    </location>
</feature>
<dbReference type="OrthoDB" id="514608at2759"/>
<protein>
    <recommendedName>
        <fullName evidence="8">Chloride channel protein</fullName>
    </recommendedName>
</protein>
<dbReference type="GO" id="GO:0015108">
    <property type="term" value="F:chloride transmembrane transporter activity"/>
    <property type="evidence" value="ECO:0007669"/>
    <property type="project" value="InterPro"/>
</dbReference>
<feature type="transmembrane region" description="Helical" evidence="5">
    <location>
        <begin position="272"/>
        <end position="294"/>
    </location>
</feature>
<organism evidence="6 7">
    <name type="scientific">Triparma strigata</name>
    <dbReference type="NCBI Taxonomy" id="1606541"/>
    <lineage>
        <taxon>Eukaryota</taxon>
        <taxon>Sar</taxon>
        <taxon>Stramenopiles</taxon>
        <taxon>Ochrophyta</taxon>
        <taxon>Bolidophyceae</taxon>
        <taxon>Parmales</taxon>
        <taxon>Triparmaceae</taxon>
        <taxon>Triparma</taxon>
    </lineage>
</organism>
<keyword evidence="2 5" id="KW-0812">Transmembrane</keyword>
<dbReference type="Proteomes" id="UP001165085">
    <property type="component" value="Unassembled WGS sequence"/>
</dbReference>
<evidence type="ECO:0000313" key="6">
    <source>
        <dbReference type="EMBL" id="GMH81519.1"/>
    </source>
</evidence>
<dbReference type="GO" id="GO:0016020">
    <property type="term" value="C:membrane"/>
    <property type="evidence" value="ECO:0007669"/>
    <property type="project" value="UniProtKB-SubCell"/>
</dbReference>
<sequence>MISNQANSATSDFHSPLIGGELSDFSSDGLDGRVSEFDGEKDDALQLLLAFGPAFARESRFWKSFVYSGMLGAAMGGMALLFFNGFNKLFESWTEYSDYQEKLEAGSLDVYSGDWWWIGVTTLGGFVIGLIRLYPHFPETFSLFREVRDLHVDPAHAPLVFLVSMLSLGIGASVGPEAAMGNMGGALGTLLGEMRDQSDRRKAISAFAGMAGAMGALFPSPVLAVLLLHELSVTSRPGDPRFNAAVTSHVASFVEGAEDPKFAQHDYMEQNCLAGIAACAGFVVFYGLAPYTYLDPASVSVALYTFSDYHEWHLLAAVGLGVFAGVIGIVILVLLGLFRKVNKRVKERLTNRGVPKKFVTVLMPTIGGVILGLISVTWPLSMGDGAAQIPFVIKHGYSGEWPSGIHFNSTDDTPYIACTSSEFVECSNVTPKISVANLVGTLFGKVLSMAVCLGFGMVGGNIFPCIYAGTCAGVLVTRLIPSCPFSLAVPCMMSAVPASFAPIPFSLVGLVALVLVIDGKMAAPVFIATFVSFMFNCGFGVVQGVLERPYKDLKGVMTKPRNNNNHSFIGGKAKPNIMENSALMDVSEIIFKHEPGEKISDIH</sequence>
<feature type="transmembrane region" description="Helical" evidence="5">
    <location>
        <begin position="155"/>
        <end position="174"/>
    </location>
</feature>
<feature type="transmembrane region" description="Helical" evidence="5">
    <location>
        <begin position="523"/>
        <end position="546"/>
    </location>
</feature>
<reference evidence="7" key="1">
    <citation type="journal article" date="2023" name="Commun. Biol.">
        <title>Genome analysis of Parmales, the sister group of diatoms, reveals the evolutionary specialization of diatoms from phago-mixotrophs to photoautotrophs.</title>
        <authorList>
            <person name="Ban H."/>
            <person name="Sato S."/>
            <person name="Yoshikawa S."/>
            <person name="Yamada K."/>
            <person name="Nakamura Y."/>
            <person name="Ichinomiya M."/>
            <person name="Sato N."/>
            <person name="Blanc-Mathieu R."/>
            <person name="Endo H."/>
            <person name="Kuwata A."/>
            <person name="Ogata H."/>
        </authorList>
    </citation>
    <scope>NUCLEOTIDE SEQUENCE [LARGE SCALE GENOMIC DNA]</scope>
    <source>
        <strain evidence="7">NIES 3701</strain>
    </source>
</reference>
<feature type="transmembrane region" description="Helical" evidence="5">
    <location>
        <begin position="314"/>
        <end position="338"/>
    </location>
</feature>
<dbReference type="InterPro" id="IPR014743">
    <property type="entry name" value="Cl-channel_core"/>
</dbReference>
<feature type="transmembrane region" description="Helical" evidence="5">
    <location>
        <begin position="446"/>
        <end position="475"/>
    </location>
</feature>
<feature type="transmembrane region" description="Helical" evidence="5">
    <location>
        <begin position="358"/>
        <end position="378"/>
    </location>
</feature>
<feature type="transmembrane region" description="Helical" evidence="5">
    <location>
        <begin position="487"/>
        <end position="517"/>
    </location>
</feature>
<keyword evidence="3 5" id="KW-1133">Transmembrane helix</keyword>
<comment type="caution">
    <text evidence="6">The sequence shown here is derived from an EMBL/GenBank/DDBJ whole genome shotgun (WGS) entry which is preliminary data.</text>
</comment>
<accession>A0A9W7B7Z2</accession>
<dbReference type="CDD" id="cd00400">
    <property type="entry name" value="Voltage_gated_ClC"/>
    <property type="match status" value="1"/>
</dbReference>
<evidence type="ECO:0008006" key="8">
    <source>
        <dbReference type="Google" id="ProtNLM"/>
    </source>
</evidence>
<name>A0A9W7B7Z2_9STRA</name>
<evidence type="ECO:0000256" key="2">
    <source>
        <dbReference type="ARBA" id="ARBA00022692"/>
    </source>
</evidence>
<feature type="transmembrane region" description="Helical" evidence="5">
    <location>
        <begin position="115"/>
        <end position="134"/>
    </location>
</feature>
<evidence type="ECO:0000256" key="4">
    <source>
        <dbReference type="ARBA" id="ARBA00023136"/>
    </source>
</evidence>
<evidence type="ECO:0000313" key="7">
    <source>
        <dbReference type="Proteomes" id="UP001165085"/>
    </source>
</evidence>
<dbReference type="InterPro" id="IPR050368">
    <property type="entry name" value="ClC-type_chloride_channel"/>
</dbReference>
<evidence type="ECO:0000256" key="5">
    <source>
        <dbReference type="SAM" id="Phobius"/>
    </source>
</evidence>
<dbReference type="Gene3D" id="1.10.3080.10">
    <property type="entry name" value="Clc chloride channel"/>
    <property type="match status" value="1"/>
</dbReference>
<dbReference type="AlphaFoldDB" id="A0A9W7B7Z2"/>
<proteinExistence type="predicted"/>
<dbReference type="InterPro" id="IPR001807">
    <property type="entry name" value="ClC"/>
</dbReference>
<dbReference type="SUPFAM" id="SSF81340">
    <property type="entry name" value="Clc chloride channel"/>
    <property type="match status" value="1"/>
</dbReference>
<feature type="transmembrane region" description="Helical" evidence="5">
    <location>
        <begin position="65"/>
        <end position="86"/>
    </location>
</feature>
<keyword evidence="7" id="KW-1185">Reference proteome</keyword>
<dbReference type="EMBL" id="BRXY01000258">
    <property type="protein sequence ID" value="GMH81519.1"/>
    <property type="molecule type" value="Genomic_DNA"/>
</dbReference>
<evidence type="ECO:0000256" key="3">
    <source>
        <dbReference type="ARBA" id="ARBA00022989"/>
    </source>
</evidence>
<keyword evidence="4 5" id="KW-0472">Membrane</keyword>